<dbReference type="HOGENOM" id="CLU_1229377_0_0_3"/>
<evidence type="ECO:0000256" key="2">
    <source>
        <dbReference type="ARBA" id="ARBA00022676"/>
    </source>
</evidence>
<protein>
    <recommendedName>
        <fullName evidence="7">DarT domain-containing protein</fullName>
    </recommendedName>
</protein>
<organism evidence="8 9">
    <name type="scientific">Coleofasciculus chthonoplastes PCC 7420</name>
    <dbReference type="NCBI Taxonomy" id="118168"/>
    <lineage>
        <taxon>Bacteria</taxon>
        <taxon>Bacillati</taxon>
        <taxon>Cyanobacteriota</taxon>
        <taxon>Cyanophyceae</taxon>
        <taxon>Coleofasciculales</taxon>
        <taxon>Coleofasciculaceae</taxon>
        <taxon>Coleofasciculus</taxon>
    </lineage>
</organism>
<dbReference type="STRING" id="118168.MC7420_292"/>
<evidence type="ECO:0000313" key="8">
    <source>
        <dbReference type="EMBL" id="EDX77155.1"/>
    </source>
</evidence>
<dbReference type="PROSITE" id="PS52018">
    <property type="entry name" value="DART"/>
    <property type="match status" value="1"/>
</dbReference>
<keyword evidence="4 6" id="KW-0548">Nucleotidyltransferase</keyword>
<dbReference type="RefSeq" id="WP_006099267.1">
    <property type="nucleotide sequence ID" value="NZ_DS989844.1"/>
</dbReference>
<accession>B4VKT1</accession>
<proteinExistence type="inferred from homology"/>
<dbReference type="Proteomes" id="UP000003835">
    <property type="component" value="Unassembled WGS sequence"/>
</dbReference>
<feature type="binding site" evidence="6">
    <location>
        <begin position="64"/>
        <end position="66"/>
    </location>
    <ligand>
        <name>NAD(+)</name>
        <dbReference type="ChEBI" id="CHEBI:57540"/>
    </ligand>
</feature>
<evidence type="ECO:0000256" key="5">
    <source>
        <dbReference type="ARBA" id="ARBA00023125"/>
    </source>
</evidence>
<comment type="catalytic activity">
    <reaction evidence="6">
        <text>a thymidine in DNA + NAD(+) = an N-(ADP-alpha-D-ribosyl)-thymidine in DNA + nicotinamide + H(+)</text>
        <dbReference type="Rhea" id="RHEA:71651"/>
        <dbReference type="Rhea" id="RHEA-COMP:13556"/>
        <dbReference type="Rhea" id="RHEA-COMP:18051"/>
        <dbReference type="ChEBI" id="CHEBI:15378"/>
        <dbReference type="ChEBI" id="CHEBI:17154"/>
        <dbReference type="ChEBI" id="CHEBI:57540"/>
        <dbReference type="ChEBI" id="CHEBI:137386"/>
        <dbReference type="ChEBI" id="CHEBI:191199"/>
    </reaction>
</comment>
<dbReference type="EMBL" id="DS989844">
    <property type="protein sequence ID" value="EDX77155.1"/>
    <property type="molecule type" value="Genomic_DNA"/>
</dbReference>
<dbReference type="InterPro" id="IPR029494">
    <property type="entry name" value="DarT"/>
</dbReference>
<dbReference type="OrthoDB" id="9780211at2"/>
<dbReference type="GO" id="GO:0016757">
    <property type="term" value="F:glycosyltransferase activity"/>
    <property type="evidence" value="ECO:0007669"/>
    <property type="project" value="UniProtKB-UniRule"/>
</dbReference>
<keyword evidence="1 6" id="KW-1277">Toxin-antitoxin system</keyword>
<dbReference type="AlphaFoldDB" id="B4VKT1"/>
<dbReference type="GO" id="GO:0003677">
    <property type="term" value="F:DNA binding"/>
    <property type="evidence" value="ECO:0007669"/>
    <property type="project" value="UniProtKB-UniRule"/>
</dbReference>
<gene>
    <name evidence="8" type="ORF">MC7420_292</name>
</gene>
<feature type="domain" description="DarT" evidence="7">
    <location>
        <begin position="60"/>
        <end position="255"/>
    </location>
</feature>
<dbReference type="Pfam" id="PF14487">
    <property type="entry name" value="DarT"/>
    <property type="match status" value="1"/>
</dbReference>
<comment type="similarity">
    <text evidence="6">Belongs to the DarT ADP-ribosyltransferase family.</text>
</comment>
<comment type="caution">
    <text evidence="6">Lacks conserved residue(s) required for the propagation of feature annotation.</text>
</comment>
<dbReference type="eggNOG" id="ENOG5032WEV">
    <property type="taxonomic scope" value="Bacteria"/>
</dbReference>
<keyword evidence="5 6" id="KW-0238">DNA-binding</keyword>
<evidence type="ECO:0000259" key="7">
    <source>
        <dbReference type="PROSITE" id="PS52018"/>
    </source>
</evidence>
<keyword evidence="2 6" id="KW-0328">Glycosyltransferase</keyword>
<keyword evidence="9" id="KW-1185">Reference proteome</keyword>
<feature type="active site" description="Proton acceptor" evidence="6">
    <location>
        <position position="104"/>
    </location>
</feature>
<dbReference type="GO" id="GO:0016779">
    <property type="term" value="F:nucleotidyltransferase activity"/>
    <property type="evidence" value="ECO:0007669"/>
    <property type="project" value="UniProtKB-UniRule"/>
</dbReference>
<evidence type="ECO:0000256" key="4">
    <source>
        <dbReference type="ARBA" id="ARBA00022695"/>
    </source>
</evidence>
<evidence type="ECO:0000256" key="1">
    <source>
        <dbReference type="ARBA" id="ARBA00022649"/>
    </source>
</evidence>
<evidence type="ECO:0000313" key="9">
    <source>
        <dbReference type="Proteomes" id="UP000003835"/>
    </source>
</evidence>
<evidence type="ECO:0000256" key="6">
    <source>
        <dbReference type="PROSITE-ProRule" id="PRU01362"/>
    </source>
</evidence>
<evidence type="ECO:0000256" key="3">
    <source>
        <dbReference type="ARBA" id="ARBA00022679"/>
    </source>
</evidence>
<feature type="binding site" evidence="6">
    <location>
        <position position="104"/>
    </location>
    <ligand>
        <name>NAD(+)</name>
        <dbReference type="ChEBI" id="CHEBI:57540"/>
    </ligand>
</feature>
<sequence length="255" mass="29723">MQQAKSSKARYSKGFIFENCHNLNRIAIADYRAVDTLVTSHPRMEEGMDEVEYVRKHNIKYLYHMTAISNLRSILQHGLLSHKEAHRLELVMMDISDPEVQRRRDDKKDTIYSRLLHDYVPLYFSPRNPMLYRRREIQENIVILGIKPEVIFKANTVFSDGNAASKGTIFYNDVAMLDSLCWNIINALNWSDFPEGKRIKCAEVLVYPKIDVKNIVSIFCYSGNQLSTIHETIRYFRAIPLSLTISVQVKPELFF</sequence>
<reference evidence="8 9" key="1">
    <citation type="submission" date="2008-07" db="EMBL/GenBank/DDBJ databases">
        <authorList>
            <person name="Tandeau de Marsac N."/>
            <person name="Ferriera S."/>
            <person name="Johnson J."/>
            <person name="Kravitz S."/>
            <person name="Beeson K."/>
            <person name="Sutton G."/>
            <person name="Rogers Y.-H."/>
            <person name="Friedman R."/>
            <person name="Frazier M."/>
            <person name="Venter J.C."/>
        </authorList>
    </citation>
    <scope>NUCLEOTIDE SEQUENCE [LARGE SCALE GENOMIC DNA]</scope>
    <source>
        <strain evidence="8 9">PCC 7420</strain>
    </source>
</reference>
<feature type="active site" evidence="6">
    <location>
        <position position="203"/>
    </location>
</feature>
<keyword evidence="3 6" id="KW-0808">Transferase</keyword>
<name>B4VKT1_9CYAN</name>